<dbReference type="InterPro" id="IPR013154">
    <property type="entry name" value="ADH-like_N"/>
</dbReference>
<reference evidence="7 8" key="1">
    <citation type="submission" date="2019-12" db="EMBL/GenBank/DDBJ databases">
        <title>Devosia maris sp. nov., isolated from the deep seawater.</title>
        <authorList>
            <person name="Liu Y."/>
        </authorList>
    </citation>
    <scope>NUCLEOTIDE SEQUENCE [LARGE SCALE GENOMIC DNA]</scope>
    <source>
        <strain evidence="7 8">L53-10-65</strain>
    </source>
</reference>
<comment type="caution">
    <text evidence="7">The sequence shown here is derived from an EMBL/GenBank/DDBJ whole genome shotgun (WGS) entry which is preliminary data.</text>
</comment>
<dbReference type="CDD" id="cd08261">
    <property type="entry name" value="Zn_ADH7"/>
    <property type="match status" value="1"/>
</dbReference>
<evidence type="ECO:0000256" key="2">
    <source>
        <dbReference type="ARBA" id="ARBA00022833"/>
    </source>
</evidence>
<name>A0A7X3K4X0_9HYPH</name>
<dbReference type="EMBL" id="WQRF01000006">
    <property type="protein sequence ID" value="MVT00374.1"/>
    <property type="molecule type" value="Genomic_DNA"/>
</dbReference>
<dbReference type="InterPro" id="IPR002328">
    <property type="entry name" value="ADH_Zn_CS"/>
</dbReference>
<evidence type="ECO:0000259" key="5">
    <source>
        <dbReference type="Pfam" id="PF00107"/>
    </source>
</evidence>
<dbReference type="Gene3D" id="3.40.50.720">
    <property type="entry name" value="NAD(P)-binding Rossmann-like Domain"/>
    <property type="match status" value="1"/>
</dbReference>
<dbReference type="Gene3D" id="3.90.180.10">
    <property type="entry name" value="Medium-chain alcohol dehydrogenases, catalytic domain"/>
    <property type="match status" value="1"/>
</dbReference>
<keyword evidence="2 4" id="KW-0862">Zinc</keyword>
<dbReference type="AlphaFoldDB" id="A0A7X3K4X0"/>
<evidence type="ECO:0000313" key="7">
    <source>
        <dbReference type="EMBL" id="MVT00374.1"/>
    </source>
</evidence>
<keyword evidence="1 4" id="KW-0479">Metal-binding</keyword>
<comment type="cofactor">
    <cofactor evidence="4">
        <name>Zn(2+)</name>
        <dbReference type="ChEBI" id="CHEBI:29105"/>
    </cofactor>
</comment>
<gene>
    <name evidence="7" type="ORF">GO014_15210</name>
</gene>
<dbReference type="SUPFAM" id="SSF50129">
    <property type="entry name" value="GroES-like"/>
    <property type="match status" value="1"/>
</dbReference>
<evidence type="ECO:0000256" key="3">
    <source>
        <dbReference type="ARBA" id="ARBA00023002"/>
    </source>
</evidence>
<dbReference type="Pfam" id="PF08240">
    <property type="entry name" value="ADH_N"/>
    <property type="match status" value="1"/>
</dbReference>
<dbReference type="GO" id="GO:0008270">
    <property type="term" value="F:zinc ion binding"/>
    <property type="evidence" value="ECO:0007669"/>
    <property type="project" value="InterPro"/>
</dbReference>
<dbReference type="Pfam" id="PF00107">
    <property type="entry name" value="ADH_zinc_N"/>
    <property type="match status" value="1"/>
</dbReference>
<feature type="domain" description="Alcohol dehydrogenase-like N-terminal" evidence="6">
    <location>
        <begin position="24"/>
        <end position="132"/>
    </location>
</feature>
<keyword evidence="3" id="KW-0560">Oxidoreductase</keyword>
<dbReference type="PROSITE" id="PS00059">
    <property type="entry name" value="ADH_ZINC"/>
    <property type="match status" value="1"/>
</dbReference>
<protein>
    <submittedName>
        <fullName evidence="7">Alcohol dehydrogenase catalytic domain-containing protein</fullName>
    </submittedName>
</protein>
<dbReference type="RefSeq" id="WP_157291165.1">
    <property type="nucleotide sequence ID" value="NZ_WQRF01000006.1"/>
</dbReference>
<dbReference type="PANTHER" id="PTHR43401:SF2">
    <property type="entry name" value="L-THREONINE 3-DEHYDROGENASE"/>
    <property type="match status" value="1"/>
</dbReference>
<organism evidence="7 8">
    <name type="scientific">Devosia marina</name>
    <dbReference type="NCBI Taxonomy" id="2683198"/>
    <lineage>
        <taxon>Bacteria</taxon>
        <taxon>Pseudomonadati</taxon>
        <taxon>Pseudomonadota</taxon>
        <taxon>Alphaproteobacteria</taxon>
        <taxon>Hyphomicrobiales</taxon>
        <taxon>Devosiaceae</taxon>
        <taxon>Devosia</taxon>
    </lineage>
</organism>
<dbReference type="InterPro" id="IPR036291">
    <property type="entry name" value="NAD(P)-bd_dom_sf"/>
</dbReference>
<keyword evidence="8" id="KW-1185">Reference proteome</keyword>
<dbReference type="PANTHER" id="PTHR43401">
    <property type="entry name" value="L-THREONINE 3-DEHYDROGENASE"/>
    <property type="match status" value="1"/>
</dbReference>
<dbReference type="InterPro" id="IPR050129">
    <property type="entry name" value="Zn_alcohol_dh"/>
</dbReference>
<dbReference type="Proteomes" id="UP000438106">
    <property type="component" value="Unassembled WGS sequence"/>
</dbReference>
<feature type="domain" description="Alcohol dehydrogenase-like C-terminal" evidence="5">
    <location>
        <begin position="171"/>
        <end position="296"/>
    </location>
</feature>
<evidence type="ECO:0000259" key="6">
    <source>
        <dbReference type="Pfam" id="PF08240"/>
    </source>
</evidence>
<evidence type="ECO:0000256" key="1">
    <source>
        <dbReference type="ARBA" id="ARBA00022723"/>
    </source>
</evidence>
<dbReference type="InterPro" id="IPR011032">
    <property type="entry name" value="GroES-like_sf"/>
</dbReference>
<sequence length="340" mass="35570">MKAVCITEPGSVSVVEIDIPKPGTGEVAIDISHVGFCGSDLTSFRGLNPLVSYPRVPGHEIAGTVSALGAGVDDLSIGARVTVLPYFNCGHCRACRGGRPNACVNNQTMGVQREGAMTGCVVVPRQKVIPTPNLSLRDAALVEPCSVGFHAVGRAEVVRGETVVVLGCGMIGLGALMGAVRKGATVIAVDLSPQKLDIAARLGASHVVRGGNDDVAARIAELVPDGPDVVIEAVGAPATFLLAVDIVGQCGRVVYIGYAKQPIAYDTKQFITKEIDVRGSRNALRTDFEDVVEWLEARPEAGDLIVSATLPLEEAPAALERWDKAPGDYTKIMIAMAPRA</sequence>
<evidence type="ECO:0000256" key="4">
    <source>
        <dbReference type="RuleBase" id="RU361277"/>
    </source>
</evidence>
<proteinExistence type="inferred from homology"/>
<dbReference type="InterPro" id="IPR013149">
    <property type="entry name" value="ADH-like_C"/>
</dbReference>
<dbReference type="GO" id="GO:0016491">
    <property type="term" value="F:oxidoreductase activity"/>
    <property type="evidence" value="ECO:0007669"/>
    <property type="project" value="UniProtKB-KW"/>
</dbReference>
<comment type="similarity">
    <text evidence="4">Belongs to the zinc-containing alcohol dehydrogenase family.</text>
</comment>
<evidence type="ECO:0000313" key="8">
    <source>
        <dbReference type="Proteomes" id="UP000438106"/>
    </source>
</evidence>
<dbReference type="SUPFAM" id="SSF51735">
    <property type="entry name" value="NAD(P)-binding Rossmann-fold domains"/>
    <property type="match status" value="1"/>
</dbReference>
<accession>A0A7X3K4X0</accession>